<dbReference type="EMBL" id="JAAIUV010000001">
    <property type="protein sequence ID" value="NEX77387.1"/>
    <property type="molecule type" value="Genomic_DNA"/>
</dbReference>
<comment type="caution">
    <text evidence="1">The sequence shown here is derived from an EMBL/GenBank/DDBJ whole genome shotgun (WGS) entry which is preliminary data.</text>
</comment>
<dbReference type="Proteomes" id="UP000481621">
    <property type="component" value="Unassembled WGS sequence"/>
</dbReference>
<evidence type="ECO:0000313" key="1">
    <source>
        <dbReference type="EMBL" id="NEX77387.1"/>
    </source>
</evidence>
<name>A0A6B3TNM9_9BACI</name>
<proteinExistence type="predicted"/>
<reference evidence="1" key="1">
    <citation type="submission" date="2020-02" db="EMBL/GenBank/DDBJ databases">
        <title>Bacillus sedimentmangrovi sp. nov., isolated from sediment of the mangrove ecosystem.</title>
        <authorList>
            <person name="Liu G."/>
        </authorList>
    </citation>
    <scope>NUCLEOTIDE SEQUENCE [LARGE SCALE GENOMIC DNA]</scope>
    <source>
        <strain evidence="1">SgZ-7</strain>
    </source>
</reference>
<evidence type="ECO:0000313" key="2">
    <source>
        <dbReference type="Proteomes" id="UP000481621"/>
    </source>
</evidence>
<sequence>MKKTGYAIECTKCGSYNIKKGEPIANAQTNAIFQTLKCNDCGHESKETV</sequence>
<dbReference type="AlphaFoldDB" id="A0A6B3TNM9"/>
<keyword evidence="2" id="KW-1185">Reference proteome</keyword>
<accession>A0A6B3TNM9</accession>
<protein>
    <submittedName>
        <fullName evidence="1">Uncharacterized protein</fullName>
    </submittedName>
</protein>
<gene>
    <name evidence="1" type="ORF">G4Z05_00535</name>
</gene>
<dbReference type="RefSeq" id="WP_163249921.1">
    <property type="nucleotide sequence ID" value="NZ_JAAIUV010000001.1"/>
</dbReference>
<organism evidence="1 2">
    <name type="scientific">Neobacillus thermocopriae</name>
    <dbReference type="NCBI Taxonomy" id="1215031"/>
    <lineage>
        <taxon>Bacteria</taxon>
        <taxon>Bacillati</taxon>
        <taxon>Bacillota</taxon>
        <taxon>Bacilli</taxon>
        <taxon>Bacillales</taxon>
        <taxon>Bacillaceae</taxon>
        <taxon>Neobacillus</taxon>
    </lineage>
</organism>